<proteinExistence type="predicted"/>
<keyword evidence="2" id="KW-1185">Reference proteome</keyword>
<dbReference type="InterPro" id="IPR007391">
    <property type="entry name" value="Vancomycin_resist_VanW"/>
</dbReference>
<dbReference type="RefSeq" id="WP_281754656.1">
    <property type="nucleotide sequence ID" value="NZ_BRVP01000013.1"/>
</dbReference>
<dbReference type="PANTHER" id="PTHR35788">
    <property type="entry name" value="EXPORTED PROTEIN-RELATED"/>
    <property type="match status" value="1"/>
</dbReference>
<dbReference type="Gene3D" id="3.40.50.2000">
    <property type="entry name" value="Glycogen Phosphorylase B"/>
    <property type="match status" value="1"/>
</dbReference>
<gene>
    <name evidence="1" type="ORF">NBRC110019_20620</name>
</gene>
<dbReference type="PANTHER" id="PTHR35788:SF1">
    <property type="entry name" value="EXPORTED PROTEIN"/>
    <property type="match status" value="1"/>
</dbReference>
<dbReference type="Proteomes" id="UP001143545">
    <property type="component" value="Unassembled WGS sequence"/>
</dbReference>
<protein>
    <recommendedName>
        <fullName evidence="3">VanW like protein</fullName>
    </recommendedName>
</protein>
<organism evidence="1 2">
    <name type="scientific">Neptunitalea chrysea</name>
    <dbReference type="NCBI Taxonomy" id="1647581"/>
    <lineage>
        <taxon>Bacteria</taxon>
        <taxon>Pseudomonadati</taxon>
        <taxon>Bacteroidota</taxon>
        <taxon>Flavobacteriia</taxon>
        <taxon>Flavobacteriales</taxon>
        <taxon>Flavobacteriaceae</taxon>
        <taxon>Neptunitalea</taxon>
    </lineage>
</organism>
<accession>A0A9W6B7X4</accession>
<name>A0A9W6B7X4_9FLAO</name>
<dbReference type="SUPFAM" id="SSF53756">
    <property type="entry name" value="UDP-Glycosyltransferase/glycogen phosphorylase"/>
    <property type="match status" value="1"/>
</dbReference>
<evidence type="ECO:0000313" key="1">
    <source>
        <dbReference type="EMBL" id="GLB53022.1"/>
    </source>
</evidence>
<dbReference type="AlphaFoldDB" id="A0A9W6B7X4"/>
<dbReference type="EMBL" id="BRVP01000013">
    <property type="protein sequence ID" value="GLB53022.1"/>
    <property type="molecule type" value="Genomic_DNA"/>
</dbReference>
<dbReference type="Pfam" id="PF04294">
    <property type="entry name" value="VanW"/>
    <property type="match status" value="1"/>
</dbReference>
<reference evidence="1" key="1">
    <citation type="submission" date="2022-07" db="EMBL/GenBank/DDBJ databases">
        <title>Taxonomy of Novel Oxalotrophic and Methylotrophic Bacteria.</title>
        <authorList>
            <person name="Sahin N."/>
            <person name="Tani A."/>
        </authorList>
    </citation>
    <scope>NUCLEOTIDE SEQUENCE</scope>
    <source>
        <strain evidence="1">AM327</strain>
    </source>
</reference>
<evidence type="ECO:0008006" key="3">
    <source>
        <dbReference type="Google" id="ProtNLM"/>
    </source>
</evidence>
<sequence length="585" mass="65912">MSNNNNRALLTERHSFINDTIFRTKISIHTVKRLWHNTVKSIPRFTKAYTLSNAHMLSFSESNLWNPNDNKDNWILTAGKIENLRIAVKKINGIEVKANEVFSFWKHIGNPNFGKGYVVGREIREGCIVPTIAGGLCQLSNALYDAALKANFEIVERHRHTKVVQGSLAEQDRDATVKWNYIDLRFRYTADFRIEATLSNDKLIITFKSNKKNSGEAIPRIASRNFVQLNDCFSCGNTACFKHPNRSGVKQESGLTAYVLDDCWKEFNNYLKENGSNTDYCLLPLPNNRWVKTNRYCWSTPNPKRTKALTIAGINRAVKTRKGNRKGLNPFELSLEQDQKIATAAAKKIPLEVTHVVVQQNLLPFLYASGALGGRTFDVFMTRLPLQYLQEQLDKAFALHPDSTTLKDFRAPETLIAIENKALTQARTIITPHTGIAALFTHKTKLIPWVNPEDSNLQPTGNQILLPASGVGRKGAYEVKQLAKELNIPITVTGKASENNDFWETVEITKFDGDFTKIALVVYPAFIEHQPRQLLKALAYNIPVVATPVCGLPPNPNLHIIPVGNYHAFKNKVVEILEHTPVETI</sequence>
<dbReference type="InterPro" id="IPR052913">
    <property type="entry name" value="Glycopeptide_resist_protein"/>
</dbReference>
<comment type="caution">
    <text evidence="1">The sequence shown here is derived from an EMBL/GenBank/DDBJ whole genome shotgun (WGS) entry which is preliminary data.</text>
</comment>
<evidence type="ECO:0000313" key="2">
    <source>
        <dbReference type="Proteomes" id="UP001143545"/>
    </source>
</evidence>